<dbReference type="EMBL" id="BMOL01000003">
    <property type="protein sequence ID" value="GGL73369.1"/>
    <property type="molecule type" value="Genomic_DNA"/>
</dbReference>
<sequence length="210" mass="24365">MRWPPEKLPILVWGLVFLWVAWLVYMLIKLNTISTVNPDYFGNFGVLGDSFAMVGSLFASLALIFTAITNNQLSKDRRLQYEKQLYDLLVLNKEISSAQYYLDSGSLGFFPDALLDGERNYFILRDKKYEPEFLDSSIESLIFSIDLALKYIKSNLVHEEGYIAYKINSVVKDRNVQLYLETLKRRREVLGLEGFPFPYLYERIQSVGRG</sequence>
<name>A0ABQ2G3A0_9DEIO</name>
<comment type="caution">
    <text evidence="2">The sequence shown here is derived from an EMBL/GenBank/DDBJ whole genome shotgun (WGS) entry which is preliminary data.</text>
</comment>
<keyword evidence="1" id="KW-1133">Transmembrane helix</keyword>
<dbReference type="RefSeq" id="WP_188969487.1">
    <property type="nucleotide sequence ID" value="NZ_BMOL01000003.1"/>
</dbReference>
<evidence type="ECO:0008006" key="4">
    <source>
        <dbReference type="Google" id="ProtNLM"/>
    </source>
</evidence>
<proteinExistence type="predicted"/>
<evidence type="ECO:0000256" key="1">
    <source>
        <dbReference type="SAM" id="Phobius"/>
    </source>
</evidence>
<keyword evidence="1" id="KW-0472">Membrane</keyword>
<protein>
    <recommendedName>
        <fullName evidence="4">Phage abortive infection protein</fullName>
    </recommendedName>
</protein>
<evidence type="ECO:0000313" key="3">
    <source>
        <dbReference type="Proteomes" id="UP000639973"/>
    </source>
</evidence>
<accession>A0ABQ2G3A0</accession>
<keyword evidence="1" id="KW-0812">Transmembrane</keyword>
<feature type="transmembrane region" description="Helical" evidence="1">
    <location>
        <begin position="12"/>
        <end position="30"/>
    </location>
</feature>
<feature type="transmembrane region" description="Helical" evidence="1">
    <location>
        <begin position="50"/>
        <end position="68"/>
    </location>
</feature>
<dbReference type="Proteomes" id="UP000639973">
    <property type="component" value="Unassembled WGS sequence"/>
</dbReference>
<gene>
    <name evidence="2" type="ORF">GCM10010840_09260</name>
</gene>
<organism evidence="2 3">
    <name type="scientific">Deinococcus aerolatus</name>
    <dbReference type="NCBI Taxonomy" id="522487"/>
    <lineage>
        <taxon>Bacteria</taxon>
        <taxon>Thermotogati</taxon>
        <taxon>Deinococcota</taxon>
        <taxon>Deinococci</taxon>
        <taxon>Deinococcales</taxon>
        <taxon>Deinococcaceae</taxon>
        <taxon>Deinococcus</taxon>
    </lineage>
</organism>
<evidence type="ECO:0000313" key="2">
    <source>
        <dbReference type="EMBL" id="GGL73369.1"/>
    </source>
</evidence>
<keyword evidence="3" id="KW-1185">Reference proteome</keyword>
<reference evidence="3" key="1">
    <citation type="journal article" date="2019" name="Int. J. Syst. Evol. Microbiol.">
        <title>The Global Catalogue of Microorganisms (GCM) 10K type strain sequencing project: providing services to taxonomists for standard genome sequencing and annotation.</title>
        <authorList>
            <consortium name="The Broad Institute Genomics Platform"/>
            <consortium name="The Broad Institute Genome Sequencing Center for Infectious Disease"/>
            <person name="Wu L."/>
            <person name="Ma J."/>
        </authorList>
    </citation>
    <scope>NUCLEOTIDE SEQUENCE [LARGE SCALE GENOMIC DNA]</scope>
    <source>
        <strain evidence="3">JCM 15442</strain>
    </source>
</reference>